<evidence type="ECO:0000256" key="6">
    <source>
        <dbReference type="ARBA" id="ARBA00023235"/>
    </source>
</evidence>
<dbReference type="OrthoDB" id="9806956at2"/>
<feature type="domain" description="Alpha-D-phosphohexomutase alpha/beta/alpha" evidence="8">
    <location>
        <begin position="44"/>
        <end position="180"/>
    </location>
</feature>
<feature type="domain" description="Alpha-D-phosphohexomutase alpha/beta/alpha" evidence="10">
    <location>
        <begin position="322"/>
        <end position="448"/>
    </location>
</feature>
<dbReference type="InterPro" id="IPR005845">
    <property type="entry name" value="A-D-PHexomutase_a/b/a-II"/>
</dbReference>
<dbReference type="Gene3D" id="3.40.120.10">
    <property type="entry name" value="Alpha-D-Glucose-1,6-Bisphosphate, subunit A, domain 3"/>
    <property type="match status" value="3"/>
</dbReference>
<feature type="domain" description="Alpha-D-phosphohexomutase alpha/beta/alpha" evidence="9">
    <location>
        <begin position="207"/>
        <end position="314"/>
    </location>
</feature>
<dbReference type="PROSITE" id="PS00710">
    <property type="entry name" value="PGM_PMM"/>
    <property type="match status" value="1"/>
</dbReference>
<dbReference type="PRINTS" id="PR00509">
    <property type="entry name" value="PGMPMM"/>
</dbReference>
<keyword evidence="5 7" id="KW-0460">Magnesium</keyword>
<dbReference type="Pfam" id="PF02879">
    <property type="entry name" value="PGM_PMM_II"/>
    <property type="match status" value="1"/>
</dbReference>
<accession>A0A5C1Q8L3</accession>
<dbReference type="GO" id="GO:0006166">
    <property type="term" value="P:purine ribonucleoside salvage"/>
    <property type="evidence" value="ECO:0007669"/>
    <property type="project" value="TreeGrafter"/>
</dbReference>
<gene>
    <name evidence="11" type="ORF">EW093_00405</name>
</gene>
<dbReference type="GO" id="GO:0005975">
    <property type="term" value="P:carbohydrate metabolic process"/>
    <property type="evidence" value="ECO:0007669"/>
    <property type="project" value="InterPro"/>
</dbReference>
<name>A0A5C1Q8L3_9SPIO</name>
<dbReference type="AlphaFoldDB" id="A0A5C1Q8L3"/>
<keyword evidence="4 7" id="KW-0479">Metal-binding</keyword>
<comment type="similarity">
    <text evidence="2 7">Belongs to the phosphohexose mutase family.</text>
</comment>
<evidence type="ECO:0000256" key="5">
    <source>
        <dbReference type="ARBA" id="ARBA00022842"/>
    </source>
</evidence>
<dbReference type="Proteomes" id="UP000323824">
    <property type="component" value="Chromosome"/>
</dbReference>
<dbReference type="InterPro" id="IPR005846">
    <property type="entry name" value="A-D-PHexomutase_a/b/a-III"/>
</dbReference>
<reference evidence="11 12" key="2">
    <citation type="submission" date="2019-09" db="EMBL/GenBank/DDBJ databases">
        <title>Complete Genome Sequence and Methylome Analysis of free living Spirochaetas.</title>
        <authorList>
            <person name="Leshcheva N."/>
            <person name="Mikheeva N."/>
        </authorList>
    </citation>
    <scope>NUCLEOTIDE SEQUENCE [LARGE SCALE GENOMIC DNA]</scope>
    <source>
        <strain evidence="11 12">P</strain>
    </source>
</reference>
<keyword evidence="3" id="KW-0597">Phosphoprotein</keyword>
<proteinExistence type="inferred from homology"/>
<comment type="cofactor">
    <cofactor evidence="1">
        <name>Mg(2+)</name>
        <dbReference type="ChEBI" id="CHEBI:18420"/>
    </cofactor>
</comment>
<evidence type="ECO:0000313" key="12">
    <source>
        <dbReference type="Proteomes" id="UP000323824"/>
    </source>
</evidence>
<dbReference type="SUPFAM" id="SSF53738">
    <property type="entry name" value="Phosphoglucomutase, first 3 domains"/>
    <property type="match status" value="3"/>
</dbReference>
<evidence type="ECO:0000256" key="7">
    <source>
        <dbReference type="RuleBase" id="RU004326"/>
    </source>
</evidence>
<dbReference type="InterPro" id="IPR005844">
    <property type="entry name" value="A-D-PHexomutase_a/b/a-I"/>
</dbReference>
<evidence type="ECO:0000256" key="4">
    <source>
        <dbReference type="ARBA" id="ARBA00022723"/>
    </source>
</evidence>
<organism evidence="11 12">
    <name type="scientific">Thiospirochaeta perfilievii</name>
    <dbReference type="NCBI Taxonomy" id="252967"/>
    <lineage>
        <taxon>Bacteria</taxon>
        <taxon>Pseudomonadati</taxon>
        <taxon>Spirochaetota</taxon>
        <taxon>Spirochaetia</taxon>
        <taxon>Spirochaetales</taxon>
        <taxon>Spirochaetaceae</taxon>
        <taxon>Thiospirochaeta</taxon>
    </lineage>
</organism>
<protein>
    <submittedName>
        <fullName evidence="11">Phospho-sugar mutase</fullName>
    </submittedName>
</protein>
<dbReference type="Pfam" id="PF02880">
    <property type="entry name" value="PGM_PMM_III"/>
    <property type="match status" value="1"/>
</dbReference>
<dbReference type="PANTHER" id="PTHR45745:SF1">
    <property type="entry name" value="PHOSPHOGLUCOMUTASE 2B-RELATED"/>
    <property type="match status" value="1"/>
</dbReference>
<reference evidence="11 12" key="1">
    <citation type="submission" date="2019-02" db="EMBL/GenBank/DDBJ databases">
        <authorList>
            <person name="Fomenkov A."/>
            <person name="Dubinina G."/>
            <person name="Grabovich M."/>
            <person name="Vincze T."/>
            <person name="Roberts R.J."/>
        </authorList>
    </citation>
    <scope>NUCLEOTIDE SEQUENCE [LARGE SCALE GENOMIC DNA]</scope>
    <source>
        <strain evidence="11 12">P</strain>
    </source>
</reference>
<evidence type="ECO:0000256" key="2">
    <source>
        <dbReference type="ARBA" id="ARBA00010231"/>
    </source>
</evidence>
<dbReference type="InterPro" id="IPR036900">
    <property type="entry name" value="A-D-PHexomutase_C_sf"/>
</dbReference>
<dbReference type="KEGG" id="sper:EW093_00405"/>
<dbReference type="InterPro" id="IPR005841">
    <property type="entry name" value="Alpha-D-phosphohexomutase_SF"/>
</dbReference>
<evidence type="ECO:0000259" key="9">
    <source>
        <dbReference type="Pfam" id="PF02879"/>
    </source>
</evidence>
<dbReference type="CDD" id="cd05799">
    <property type="entry name" value="PGM2"/>
    <property type="match status" value="1"/>
</dbReference>
<keyword evidence="6" id="KW-0413">Isomerase</keyword>
<dbReference type="Gene3D" id="3.30.310.50">
    <property type="entry name" value="Alpha-D-phosphohexomutase, C-terminal domain"/>
    <property type="match status" value="1"/>
</dbReference>
<evidence type="ECO:0000256" key="3">
    <source>
        <dbReference type="ARBA" id="ARBA00022553"/>
    </source>
</evidence>
<dbReference type="Pfam" id="PF02878">
    <property type="entry name" value="PGM_PMM_I"/>
    <property type="match status" value="1"/>
</dbReference>
<sequence>MDIKDKALEYLVLEKHSFFKSEVQELLDTNNEDELKERFYKDLSFGTGGLRGVIGGGYNRMNPFTVKKATQGLANYVVKSVEGEKSAVIAYDSRNYSDLFSLEAALVLCANGIKTYLFTSLRATPELSYAVRALKTTTGIVVTASHNPSEYNGYKVYWDDGAQVTPPHDTGIIEEVNKVTTDIKTITKEDAIKQGLLIMIDKEIDEPYFEMVQNESLRPELIKEKAKDLKVVFTPLHGTGTFAIETLFNRLGLPITTVKEQRDPDGNFPTVPFPNPEEASAMALALDLAKKERANLVIGTDPDADRIGIAVPDGDDYVLITGNQLGALLADYIFRTKKELGTLPNNPAFINTIVTSNLQVKVAESYGATCFKVLTGFKYIGAKMKEFEESGSFNYVFGGEESYGFLIETSVRDKDALSAATMAAEMALWNLNRGKTVLEHLNEIYEKFGYYKETLISKYFKGISGAQIMDDLMTLLRNQTPKELGGIKVKSFIDLKNSTTKNMDTGEVKKDIDLPSSNVLQFILEEGSIVTARPSGTEPKIKFYASCCSESGLDLNSAKSVVDAKVKAIENTLQKYLK</sequence>
<dbReference type="SUPFAM" id="SSF55957">
    <property type="entry name" value="Phosphoglucomutase, C-terminal domain"/>
    <property type="match status" value="1"/>
</dbReference>
<evidence type="ECO:0000259" key="8">
    <source>
        <dbReference type="Pfam" id="PF02878"/>
    </source>
</evidence>
<evidence type="ECO:0000256" key="1">
    <source>
        <dbReference type="ARBA" id="ARBA00001946"/>
    </source>
</evidence>
<dbReference type="GO" id="GO:0000287">
    <property type="term" value="F:magnesium ion binding"/>
    <property type="evidence" value="ECO:0007669"/>
    <property type="project" value="InterPro"/>
</dbReference>
<dbReference type="GO" id="GO:0008973">
    <property type="term" value="F:phosphopentomutase activity"/>
    <property type="evidence" value="ECO:0007669"/>
    <property type="project" value="TreeGrafter"/>
</dbReference>
<dbReference type="PANTHER" id="PTHR45745">
    <property type="entry name" value="PHOSPHOMANNOMUTASE 45A"/>
    <property type="match status" value="1"/>
</dbReference>
<evidence type="ECO:0000259" key="10">
    <source>
        <dbReference type="Pfam" id="PF02880"/>
    </source>
</evidence>
<dbReference type="InterPro" id="IPR016055">
    <property type="entry name" value="A-D-PHexomutase_a/b/a-I/II/III"/>
</dbReference>
<keyword evidence="12" id="KW-1185">Reference proteome</keyword>
<dbReference type="EMBL" id="CP035807">
    <property type="protein sequence ID" value="QEN03226.1"/>
    <property type="molecule type" value="Genomic_DNA"/>
</dbReference>
<evidence type="ECO:0000313" key="11">
    <source>
        <dbReference type="EMBL" id="QEN03226.1"/>
    </source>
</evidence>
<dbReference type="InterPro" id="IPR016066">
    <property type="entry name" value="A-D-PHexomutase_CS"/>
</dbReference>
<dbReference type="RefSeq" id="WP_149566486.1">
    <property type="nucleotide sequence ID" value="NZ_CP035807.1"/>
</dbReference>